<reference evidence="1" key="1">
    <citation type="submission" date="2019-08" db="EMBL/GenBank/DDBJ databases">
        <authorList>
            <person name="Kucharzyk K."/>
            <person name="Murdoch R.W."/>
            <person name="Higgins S."/>
            <person name="Loffler F."/>
        </authorList>
    </citation>
    <scope>NUCLEOTIDE SEQUENCE</scope>
</reference>
<organism evidence="1">
    <name type="scientific">bioreactor metagenome</name>
    <dbReference type="NCBI Taxonomy" id="1076179"/>
    <lineage>
        <taxon>unclassified sequences</taxon>
        <taxon>metagenomes</taxon>
        <taxon>ecological metagenomes</taxon>
    </lineage>
</organism>
<dbReference type="EMBL" id="VSSQ01045787">
    <property type="protein sequence ID" value="MPM99699.1"/>
    <property type="molecule type" value="Genomic_DNA"/>
</dbReference>
<name>A0A645EEF3_9ZZZZ</name>
<accession>A0A645EEF3</accession>
<gene>
    <name evidence="1" type="ORF">SDC9_146893</name>
</gene>
<comment type="caution">
    <text evidence="1">The sequence shown here is derived from an EMBL/GenBank/DDBJ whole genome shotgun (WGS) entry which is preliminary data.</text>
</comment>
<sequence>MIKENKLNWNYIVDESKKRNYEYTLAQALVLCNALYGTPLRTDFLQQTKSLKLAVKLSKRCIPFFESTDEEEEKYGHHLFLKTKEYGLMWRHDAKKKRSYFLFHITPSTNEFTAYKIPDRFFFLYYFIRPYNLLKRALRRKTK</sequence>
<dbReference type="AlphaFoldDB" id="A0A645EEF3"/>
<proteinExistence type="predicted"/>
<protein>
    <submittedName>
        <fullName evidence="1">Uncharacterized protein</fullName>
    </submittedName>
</protein>
<evidence type="ECO:0000313" key="1">
    <source>
        <dbReference type="EMBL" id="MPM99699.1"/>
    </source>
</evidence>